<comment type="caution">
    <text evidence="13">The sequence shown here is derived from an EMBL/GenBank/DDBJ whole genome shotgun (WGS) entry which is preliminary data.</text>
</comment>
<dbReference type="InterPro" id="IPR001594">
    <property type="entry name" value="Palmitoyltrfase_DHHC"/>
</dbReference>
<dbReference type="Pfam" id="PF01529">
    <property type="entry name" value="DHHC"/>
    <property type="match status" value="1"/>
</dbReference>
<evidence type="ECO:0000256" key="6">
    <source>
        <dbReference type="ARBA" id="ARBA00023139"/>
    </source>
</evidence>
<keyword evidence="14" id="KW-1185">Reference proteome</keyword>
<keyword evidence="5 10" id="KW-0472">Membrane</keyword>
<sequence length="377" mass="41246">MARLTRRQLLPCPPLCEGCPCESPWRPPGSPSALRPAPRWRVPHSTALLTWSFMLALPAAGFLSLVAPFVARELTTPMVSVVSIALFAVASLLMLITSSMDPGTVRLAPLGLRRAAAPPASHEVLVRGIPVALKYCPVCDFRRPPRTSHCRETDRCIDKWDHYCPWVGNAVGRRNYPFFVCFIATTSAFASHTAASCARQLLYVWGRPAAGGTPSLLSAVGRMPFGFALLLYSSLAAMLLSVLSLYHFYLISINQTTYENVRRTYAEGKVNPFDNGCLANWKEVFCAWCSCRRVASHSEEESWGMLPHEEHTSNDEGEHLPLSRVGETELQHVAVRGEGLLPSGEAPPSPHQSSSGGGRDGQPQEGEDRAVVVGRLQ</sequence>
<dbReference type="Proteomes" id="UP001515480">
    <property type="component" value="Unassembled WGS sequence"/>
</dbReference>
<dbReference type="EC" id="2.3.1.225" evidence="10"/>
<feature type="transmembrane region" description="Helical" evidence="10">
    <location>
        <begin position="48"/>
        <end position="71"/>
    </location>
</feature>
<protein>
    <recommendedName>
        <fullName evidence="10">Palmitoyltransferase</fullName>
        <ecNumber evidence="10">2.3.1.225</ecNumber>
    </recommendedName>
</protein>
<keyword evidence="3 10" id="KW-0812">Transmembrane</keyword>
<dbReference type="EMBL" id="JBGBPQ010000012">
    <property type="protein sequence ID" value="KAL1514541.1"/>
    <property type="molecule type" value="Genomic_DNA"/>
</dbReference>
<dbReference type="PANTHER" id="PTHR22883:SF43">
    <property type="entry name" value="PALMITOYLTRANSFERASE APP"/>
    <property type="match status" value="1"/>
</dbReference>
<reference evidence="13 14" key="1">
    <citation type="journal article" date="2024" name="Science">
        <title>Giant polyketide synthase enzymes in the biosynthesis of giant marine polyether toxins.</title>
        <authorList>
            <person name="Fallon T.R."/>
            <person name="Shende V.V."/>
            <person name="Wierzbicki I.H."/>
            <person name="Pendleton A.L."/>
            <person name="Watervoot N.F."/>
            <person name="Auber R.P."/>
            <person name="Gonzalez D.J."/>
            <person name="Wisecaver J.H."/>
            <person name="Moore B.S."/>
        </authorList>
    </citation>
    <scope>NUCLEOTIDE SEQUENCE [LARGE SCALE GENOMIC DNA]</scope>
    <source>
        <strain evidence="13 14">12B1</strain>
    </source>
</reference>
<name>A0AB34J5U8_PRYPA</name>
<evidence type="ECO:0000259" key="12">
    <source>
        <dbReference type="Pfam" id="PF01529"/>
    </source>
</evidence>
<keyword evidence="2 10" id="KW-0808">Transferase</keyword>
<organism evidence="13 14">
    <name type="scientific">Prymnesium parvum</name>
    <name type="common">Toxic golden alga</name>
    <dbReference type="NCBI Taxonomy" id="97485"/>
    <lineage>
        <taxon>Eukaryota</taxon>
        <taxon>Haptista</taxon>
        <taxon>Haptophyta</taxon>
        <taxon>Prymnesiophyceae</taxon>
        <taxon>Prymnesiales</taxon>
        <taxon>Prymnesiaceae</taxon>
        <taxon>Prymnesium</taxon>
    </lineage>
</organism>
<evidence type="ECO:0000256" key="1">
    <source>
        <dbReference type="ARBA" id="ARBA00004127"/>
    </source>
</evidence>
<keyword evidence="7" id="KW-0449">Lipoprotein</keyword>
<evidence type="ECO:0000256" key="9">
    <source>
        <dbReference type="ARBA" id="ARBA00048048"/>
    </source>
</evidence>
<keyword evidence="8 10" id="KW-0012">Acyltransferase</keyword>
<evidence type="ECO:0000256" key="10">
    <source>
        <dbReference type="RuleBase" id="RU079119"/>
    </source>
</evidence>
<evidence type="ECO:0000256" key="7">
    <source>
        <dbReference type="ARBA" id="ARBA00023288"/>
    </source>
</evidence>
<evidence type="ECO:0000313" key="14">
    <source>
        <dbReference type="Proteomes" id="UP001515480"/>
    </source>
</evidence>
<feature type="region of interest" description="Disordered" evidence="11">
    <location>
        <begin position="334"/>
        <end position="377"/>
    </location>
</feature>
<evidence type="ECO:0000256" key="8">
    <source>
        <dbReference type="ARBA" id="ARBA00023315"/>
    </source>
</evidence>
<dbReference type="InterPro" id="IPR039859">
    <property type="entry name" value="PFA4/ZDH16/20/ERF2-like"/>
</dbReference>
<keyword evidence="4 10" id="KW-1133">Transmembrane helix</keyword>
<dbReference type="GO" id="GO:0005794">
    <property type="term" value="C:Golgi apparatus"/>
    <property type="evidence" value="ECO:0007669"/>
    <property type="project" value="TreeGrafter"/>
</dbReference>
<dbReference type="PROSITE" id="PS50216">
    <property type="entry name" value="DHHC"/>
    <property type="match status" value="1"/>
</dbReference>
<dbReference type="GO" id="GO:0005783">
    <property type="term" value="C:endoplasmic reticulum"/>
    <property type="evidence" value="ECO:0007669"/>
    <property type="project" value="TreeGrafter"/>
</dbReference>
<feature type="transmembrane region" description="Helical" evidence="10">
    <location>
        <begin position="225"/>
        <end position="249"/>
    </location>
</feature>
<gene>
    <name evidence="13" type="ORF">AB1Y20_003638</name>
</gene>
<evidence type="ECO:0000256" key="3">
    <source>
        <dbReference type="ARBA" id="ARBA00022692"/>
    </source>
</evidence>
<comment type="catalytic activity">
    <reaction evidence="9 10">
        <text>L-cysteinyl-[protein] + hexadecanoyl-CoA = S-hexadecanoyl-L-cysteinyl-[protein] + CoA</text>
        <dbReference type="Rhea" id="RHEA:36683"/>
        <dbReference type="Rhea" id="RHEA-COMP:10131"/>
        <dbReference type="Rhea" id="RHEA-COMP:11032"/>
        <dbReference type="ChEBI" id="CHEBI:29950"/>
        <dbReference type="ChEBI" id="CHEBI:57287"/>
        <dbReference type="ChEBI" id="CHEBI:57379"/>
        <dbReference type="ChEBI" id="CHEBI:74151"/>
        <dbReference type="EC" id="2.3.1.225"/>
    </reaction>
</comment>
<accession>A0AB34J5U8</accession>
<comment type="domain">
    <text evidence="10">The DHHC domain is required for palmitoyltransferase activity.</text>
</comment>
<evidence type="ECO:0000256" key="11">
    <source>
        <dbReference type="SAM" id="MobiDB-lite"/>
    </source>
</evidence>
<feature type="transmembrane region" description="Helical" evidence="10">
    <location>
        <begin position="77"/>
        <end position="96"/>
    </location>
</feature>
<keyword evidence="6" id="KW-0564">Palmitate</keyword>
<dbReference type="GO" id="GO:0019706">
    <property type="term" value="F:protein-cysteine S-palmitoyltransferase activity"/>
    <property type="evidence" value="ECO:0007669"/>
    <property type="project" value="UniProtKB-EC"/>
</dbReference>
<dbReference type="GO" id="GO:0006612">
    <property type="term" value="P:protein targeting to membrane"/>
    <property type="evidence" value="ECO:0007669"/>
    <property type="project" value="TreeGrafter"/>
</dbReference>
<dbReference type="PANTHER" id="PTHR22883">
    <property type="entry name" value="ZINC FINGER DHHC DOMAIN CONTAINING PROTEIN"/>
    <property type="match status" value="1"/>
</dbReference>
<feature type="domain" description="Palmitoyltransferase DHHC" evidence="12">
    <location>
        <begin position="133"/>
        <end position="262"/>
    </location>
</feature>
<evidence type="ECO:0000313" key="13">
    <source>
        <dbReference type="EMBL" id="KAL1514541.1"/>
    </source>
</evidence>
<proteinExistence type="inferred from homology"/>
<comment type="similarity">
    <text evidence="10">Belongs to the DHHC palmitoyltransferase family.</text>
</comment>
<comment type="subcellular location">
    <subcellularLocation>
        <location evidence="1">Endomembrane system</location>
        <topology evidence="1">Multi-pass membrane protein</topology>
    </subcellularLocation>
</comment>
<evidence type="ECO:0000256" key="5">
    <source>
        <dbReference type="ARBA" id="ARBA00023136"/>
    </source>
</evidence>
<evidence type="ECO:0000256" key="2">
    <source>
        <dbReference type="ARBA" id="ARBA00022679"/>
    </source>
</evidence>
<evidence type="ECO:0000256" key="4">
    <source>
        <dbReference type="ARBA" id="ARBA00022989"/>
    </source>
</evidence>
<dbReference type="AlphaFoldDB" id="A0AB34J5U8"/>